<dbReference type="SUPFAM" id="SSF141868">
    <property type="entry name" value="EAL domain-like"/>
    <property type="match status" value="1"/>
</dbReference>
<dbReference type="EMBL" id="CP001804">
    <property type="protein sequence ID" value="ACY16232.1"/>
    <property type="molecule type" value="Genomic_DNA"/>
</dbReference>
<dbReference type="STRING" id="502025.Hoch_3732"/>
<accession>D0LY82</accession>
<dbReference type="GO" id="GO:0071111">
    <property type="term" value="F:cyclic-guanylate-specific phosphodiesterase activity"/>
    <property type="evidence" value="ECO:0007669"/>
    <property type="project" value="InterPro"/>
</dbReference>
<dbReference type="Proteomes" id="UP000001880">
    <property type="component" value="Chromosome"/>
</dbReference>
<keyword evidence="4" id="KW-1185">Reference proteome</keyword>
<evidence type="ECO:0000313" key="4">
    <source>
        <dbReference type="Proteomes" id="UP000001880"/>
    </source>
</evidence>
<gene>
    <name evidence="3" type="ordered locus">Hoch_3732</name>
</gene>
<evidence type="ECO:0000259" key="2">
    <source>
        <dbReference type="PROSITE" id="PS50883"/>
    </source>
</evidence>
<dbReference type="PANTHER" id="PTHR33121:SF76">
    <property type="entry name" value="SIGNALING PROTEIN"/>
    <property type="match status" value="1"/>
</dbReference>
<dbReference type="eggNOG" id="COG2200">
    <property type="taxonomic scope" value="Bacteria"/>
</dbReference>
<proteinExistence type="predicted"/>
<name>D0LY82_HALO1</name>
<dbReference type="HOGENOM" id="CLU_000445_70_50_7"/>
<dbReference type="OrthoDB" id="9777298at2"/>
<evidence type="ECO:0000256" key="1">
    <source>
        <dbReference type="SAM" id="MobiDB-lite"/>
    </source>
</evidence>
<feature type="domain" description="EAL" evidence="2">
    <location>
        <begin position="30"/>
        <end position="271"/>
    </location>
</feature>
<dbReference type="RefSeq" id="WP_012828831.1">
    <property type="nucleotide sequence ID" value="NC_013440.1"/>
</dbReference>
<dbReference type="SMART" id="SM00052">
    <property type="entry name" value="EAL"/>
    <property type="match status" value="1"/>
</dbReference>
<dbReference type="InterPro" id="IPR035919">
    <property type="entry name" value="EAL_sf"/>
</dbReference>
<dbReference type="KEGG" id="hoh:Hoch_3732"/>
<evidence type="ECO:0000313" key="3">
    <source>
        <dbReference type="EMBL" id="ACY16232.1"/>
    </source>
</evidence>
<dbReference type="Pfam" id="PF00563">
    <property type="entry name" value="EAL"/>
    <property type="match status" value="1"/>
</dbReference>
<dbReference type="Gene3D" id="3.20.20.450">
    <property type="entry name" value="EAL domain"/>
    <property type="match status" value="1"/>
</dbReference>
<reference evidence="3 4" key="1">
    <citation type="journal article" date="2010" name="Stand. Genomic Sci.">
        <title>Complete genome sequence of Haliangium ochraceum type strain (SMP-2).</title>
        <authorList>
            <consortium name="US DOE Joint Genome Institute (JGI-PGF)"/>
            <person name="Ivanova N."/>
            <person name="Daum C."/>
            <person name="Lang E."/>
            <person name="Abt B."/>
            <person name="Kopitz M."/>
            <person name="Saunders E."/>
            <person name="Lapidus A."/>
            <person name="Lucas S."/>
            <person name="Glavina Del Rio T."/>
            <person name="Nolan M."/>
            <person name="Tice H."/>
            <person name="Copeland A."/>
            <person name="Cheng J.F."/>
            <person name="Chen F."/>
            <person name="Bruce D."/>
            <person name="Goodwin L."/>
            <person name="Pitluck S."/>
            <person name="Mavromatis K."/>
            <person name="Pati A."/>
            <person name="Mikhailova N."/>
            <person name="Chen A."/>
            <person name="Palaniappan K."/>
            <person name="Land M."/>
            <person name="Hauser L."/>
            <person name="Chang Y.J."/>
            <person name="Jeffries C.D."/>
            <person name="Detter J.C."/>
            <person name="Brettin T."/>
            <person name="Rohde M."/>
            <person name="Goker M."/>
            <person name="Bristow J."/>
            <person name="Markowitz V."/>
            <person name="Eisen J.A."/>
            <person name="Hugenholtz P."/>
            <person name="Kyrpides N.C."/>
            <person name="Klenk H.P."/>
        </authorList>
    </citation>
    <scope>NUCLEOTIDE SEQUENCE [LARGE SCALE GENOMIC DNA]</scope>
    <source>
        <strain evidence="4">DSM 14365 / CIP 107738 / JCM 11303 / AJ 13395 / SMP-2</strain>
    </source>
</reference>
<dbReference type="CDD" id="cd01948">
    <property type="entry name" value="EAL"/>
    <property type="match status" value="1"/>
</dbReference>
<feature type="region of interest" description="Disordered" evidence="1">
    <location>
        <begin position="1"/>
        <end position="29"/>
    </location>
</feature>
<organism evidence="3 4">
    <name type="scientific">Haliangium ochraceum (strain DSM 14365 / JCM 11303 / SMP-2)</name>
    <dbReference type="NCBI Taxonomy" id="502025"/>
    <lineage>
        <taxon>Bacteria</taxon>
        <taxon>Pseudomonadati</taxon>
        <taxon>Myxococcota</taxon>
        <taxon>Polyangia</taxon>
        <taxon>Haliangiales</taxon>
        <taxon>Kofleriaceae</taxon>
        <taxon>Haliangium</taxon>
    </lineage>
</organism>
<dbReference type="InterPro" id="IPR001633">
    <property type="entry name" value="EAL_dom"/>
</dbReference>
<dbReference type="AlphaFoldDB" id="D0LY82"/>
<sequence>MSDHSNSDAPALTPPGGRDAAPEGQPANQYARDMAALEERFERALGTITMFFQPIVHARERTIFGYEALLRSGDPDLPHAGVLLDAAERLNRLSKLGRVVRRQVAETFANADESRGLLFVNLHALDLLDRSLSSRFSPLAKIAHRVVLEVTETGSLEAVSDLRFRVAELREMGFRIAIDDLGAGGNLRMKRFSLVDTDFVKLDMSLVRDIDSHAMKREFAESLAKACRGQGISVVGEGVETEAEAEVLIEAGCDLLQGYHIARPGPPFVTP</sequence>
<protein>
    <submittedName>
        <fullName evidence="3">Diguanylate phosphodiesterase</fullName>
    </submittedName>
</protein>
<dbReference type="PANTHER" id="PTHR33121">
    <property type="entry name" value="CYCLIC DI-GMP PHOSPHODIESTERASE PDEF"/>
    <property type="match status" value="1"/>
</dbReference>
<dbReference type="InterPro" id="IPR050706">
    <property type="entry name" value="Cyclic-di-GMP_PDE-like"/>
</dbReference>
<dbReference type="PROSITE" id="PS50883">
    <property type="entry name" value="EAL"/>
    <property type="match status" value="1"/>
</dbReference>